<proteinExistence type="predicted"/>
<dbReference type="RefSeq" id="XP_001792870.1">
    <property type="nucleotide sequence ID" value="XM_001792818.1"/>
</dbReference>
<dbReference type="Proteomes" id="UP000663193">
    <property type="component" value="Chromosome 2"/>
</dbReference>
<keyword evidence="2" id="KW-1185">Reference proteome</keyword>
<protein>
    <submittedName>
        <fullName evidence="1">Uncharacterized protein</fullName>
    </submittedName>
</protein>
<evidence type="ECO:0000313" key="1">
    <source>
        <dbReference type="EMBL" id="QRC92091.1"/>
    </source>
</evidence>
<dbReference type="EMBL" id="CP069024">
    <property type="protein sequence ID" value="QRC92091.1"/>
    <property type="molecule type" value="Genomic_DNA"/>
</dbReference>
<evidence type="ECO:0000313" key="2">
    <source>
        <dbReference type="Proteomes" id="UP000663193"/>
    </source>
</evidence>
<dbReference type="VEuPathDB" id="FungiDB:JI435_427680"/>
<sequence length="52" mass="5932">MPPQSAALECNNDPHEKIQVFSFAAQQLRINNYLDGVYYIWQSTGAETLSRD</sequence>
<name>A0A7U2ESP4_PHANO</name>
<organism evidence="1 2">
    <name type="scientific">Phaeosphaeria nodorum (strain SN15 / ATCC MYA-4574 / FGSC 10173)</name>
    <name type="common">Glume blotch fungus</name>
    <name type="synonym">Parastagonospora nodorum</name>
    <dbReference type="NCBI Taxonomy" id="321614"/>
    <lineage>
        <taxon>Eukaryota</taxon>
        <taxon>Fungi</taxon>
        <taxon>Dikarya</taxon>
        <taxon>Ascomycota</taxon>
        <taxon>Pezizomycotina</taxon>
        <taxon>Dothideomycetes</taxon>
        <taxon>Pleosporomycetidae</taxon>
        <taxon>Pleosporales</taxon>
        <taxon>Pleosporineae</taxon>
        <taxon>Phaeosphaeriaceae</taxon>
        <taxon>Parastagonospora</taxon>
    </lineage>
</organism>
<reference evidence="2" key="1">
    <citation type="journal article" date="2021" name="BMC Genomics">
        <title>Chromosome-level genome assembly and manually-curated proteome of model necrotroph Parastagonospora nodorum Sn15 reveals a genome-wide trove of candidate effector homologs, and redundancy of virulence-related functions within an accessory chromosome.</title>
        <authorList>
            <person name="Bertazzoni S."/>
            <person name="Jones D.A.B."/>
            <person name="Phan H.T."/>
            <person name="Tan K.-C."/>
            <person name="Hane J.K."/>
        </authorList>
    </citation>
    <scope>NUCLEOTIDE SEQUENCE [LARGE SCALE GENOMIC DNA]</scope>
    <source>
        <strain evidence="2">SN15 / ATCC MYA-4574 / FGSC 10173)</strain>
    </source>
</reference>
<gene>
    <name evidence="1" type="ORF">JI435_427680</name>
</gene>
<dbReference type="KEGG" id="pno:SNOG_02256"/>
<accession>A0A7U2ESP4</accession>
<dbReference type="AlphaFoldDB" id="A0A7U2ESP4"/>